<dbReference type="Gene3D" id="3.90.1640.10">
    <property type="entry name" value="inorganic pyrophosphatase (n-terminal core)"/>
    <property type="match status" value="1"/>
</dbReference>
<feature type="compositionally biased region" description="Polar residues" evidence="1">
    <location>
        <begin position="319"/>
        <end position="332"/>
    </location>
</feature>
<dbReference type="InterPro" id="IPR051319">
    <property type="entry name" value="Oligoribo/pAp-PDE_c-di-AMP_PDE"/>
</dbReference>
<dbReference type="SUPFAM" id="SSF64182">
    <property type="entry name" value="DHH phosphoesterases"/>
    <property type="match status" value="1"/>
</dbReference>
<dbReference type="PANTHER" id="PTHR47618:SF1">
    <property type="entry name" value="BIFUNCTIONAL OLIGORIBONUCLEASE AND PAP PHOSPHATASE NRNA"/>
    <property type="match status" value="1"/>
</dbReference>
<proteinExistence type="predicted"/>
<feature type="compositionally biased region" description="Low complexity" evidence="1">
    <location>
        <begin position="304"/>
        <end position="318"/>
    </location>
</feature>
<reference evidence="2 3" key="1">
    <citation type="journal article" date="2016" name="Nat. Commun.">
        <title>Thousands of microbial genomes shed light on interconnected biogeochemical processes in an aquifer system.</title>
        <authorList>
            <person name="Anantharaman K."/>
            <person name="Brown C.T."/>
            <person name="Hug L.A."/>
            <person name="Sharon I."/>
            <person name="Castelle C.J."/>
            <person name="Probst A.J."/>
            <person name="Thomas B.C."/>
            <person name="Singh A."/>
            <person name="Wilkins M.J."/>
            <person name="Karaoz U."/>
            <person name="Brodie E.L."/>
            <person name="Williams K.H."/>
            <person name="Hubbard S.S."/>
            <person name="Banfield J.F."/>
        </authorList>
    </citation>
    <scope>NUCLEOTIDE SEQUENCE [LARGE SCALE GENOMIC DNA]</scope>
</reference>
<evidence type="ECO:0000313" key="3">
    <source>
        <dbReference type="Proteomes" id="UP000177328"/>
    </source>
</evidence>
<gene>
    <name evidence="2" type="ORF">A3D25_04280</name>
</gene>
<dbReference type="PANTHER" id="PTHR47618">
    <property type="entry name" value="BIFUNCTIONAL OLIGORIBONUCLEASE AND PAP PHOSPHATASE NRNA"/>
    <property type="match status" value="1"/>
</dbReference>
<accession>A0A1F5KHA5</accession>
<comment type="caution">
    <text evidence="2">The sequence shown here is derived from an EMBL/GenBank/DDBJ whole genome shotgun (WGS) entry which is preliminary data.</text>
</comment>
<dbReference type="Proteomes" id="UP000177328">
    <property type="component" value="Unassembled WGS sequence"/>
</dbReference>
<name>A0A1F5KHA5_9BACT</name>
<evidence type="ECO:0000256" key="1">
    <source>
        <dbReference type="SAM" id="MobiDB-lite"/>
    </source>
</evidence>
<protein>
    <submittedName>
        <fullName evidence="2">Uncharacterized protein</fullName>
    </submittedName>
</protein>
<sequence>MRYSSLLTELKNKLPSTKNILVVLPLEATVDELAAGLALYLSLEQSGKETAIVTENIIKVSHTTLFGVGQISSTLPQVSGGNLTISLENVVASDGTVPALEKLDWYPEGTNLNLVFHVLPGQTFQPARITPKYQGGAFDMIFVVGASSLNELGTLYVNNQQSFSNVMVVNIDNSVVNTQFGQVNVVDPNVASVSEIVFQLLPDLGFPVDADIASNVLAGLYMATNNMTTNMKPDTFIVVGQAMQAGGRMPGVNQPQAAVTAVPEAAVTQNVPVSTPTPPAQTINNTTPLIDSNNLPQWLNFAQPQSSAQVAPSQPSPVTEQFTTPPVVNSNPIPTPEEMPIGEAASSPSSETDNPAPDWLTPKIFKSNLE</sequence>
<dbReference type="AlphaFoldDB" id="A0A1F5KHA5"/>
<feature type="region of interest" description="Disordered" evidence="1">
    <location>
        <begin position="270"/>
        <end position="291"/>
    </location>
</feature>
<dbReference type="InterPro" id="IPR038763">
    <property type="entry name" value="DHH_sf"/>
</dbReference>
<organism evidence="2 3">
    <name type="scientific">Candidatus Daviesbacteria bacterium RIFCSPHIGHO2_02_FULL_43_12</name>
    <dbReference type="NCBI Taxonomy" id="1797776"/>
    <lineage>
        <taxon>Bacteria</taxon>
        <taxon>Candidatus Daviesiibacteriota</taxon>
    </lineage>
</organism>
<evidence type="ECO:0000313" key="2">
    <source>
        <dbReference type="EMBL" id="OGE39991.1"/>
    </source>
</evidence>
<dbReference type="EMBL" id="MFDD01000014">
    <property type="protein sequence ID" value="OGE39991.1"/>
    <property type="molecule type" value="Genomic_DNA"/>
</dbReference>
<feature type="region of interest" description="Disordered" evidence="1">
    <location>
        <begin position="304"/>
        <end position="370"/>
    </location>
</feature>